<gene>
    <name evidence="1" type="ORF">OHC33_004597</name>
</gene>
<evidence type="ECO:0000313" key="2">
    <source>
        <dbReference type="Proteomes" id="UP001316803"/>
    </source>
</evidence>
<dbReference type="Proteomes" id="UP001316803">
    <property type="component" value="Unassembled WGS sequence"/>
</dbReference>
<organism evidence="1 2">
    <name type="scientific">Knufia fluminis</name>
    <dbReference type="NCBI Taxonomy" id="191047"/>
    <lineage>
        <taxon>Eukaryota</taxon>
        <taxon>Fungi</taxon>
        <taxon>Dikarya</taxon>
        <taxon>Ascomycota</taxon>
        <taxon>Pezizomycotina</taxon>
        <taxon>Eurotiomycetes</taxon>
        <taxon>Chaetothyriomycetidae</taxon>
        <taxon>Chaetothyriales</taxon>
        <taxon>Trichomeriaceae</taxon>
        <taxon>Knufia</taxon>
    </lineage>
</organism>
<proteinExistence type="predicted"/>
<comment type="caution">
    <text evidence="1">The sequence shown here is derived from an EMBL/GenBank/DDBJ whole genome shotgun (WGS) entry which is preliminary data.</text>
</comment>
<dbReference type="AlphaFoldDB" id="A0AAN8F9P8"/>
<name>A0AAN8F9P8_9EURO</name>
<keyword evidence="2" id="KW-1185">Reference proteome</keyword>
<evidence type="ECO:0000313" key="1">
    <source>
        <dbReference type="EMBL" id="KAK5954026.1"/>
    </source>
</evidence>
<reference evidence="1 2" key="1">
    <citation type="submission" date="2022-12" db="EMBL/GenBank/DDBJ databases">
        <title>Genomic features and morphological characterization of a novel Knufia sp. strain isolated from spacecraft assembly facility.</title>
        <authorList>
            <person name="Teixeira M."/>
            <person name="Chander A.M."/>
            <person name="Stajich J.E."/>
            <person name="Venkateswaran K."/>
        </authorList>
    </citation>
    <scope>NUCLEOTIDE SEQUENCE [LARGE SCALE GENOMIC DNA]</scope>
    <source>
        <strain evidence="1 2">FJI-L2-BK-P2</strain>
    </source>
</reference>
<dbReference type="EMBL" id="JAKLMC020000009">
    <property type="protein sequence ID" value="KAK5954026.1"/>
    <property type="molecule type" value="Genomic_DNA"/>
</dbReference>
<sequence length="138" mass="15491">MGQDQSAVGSAVQVAMSLMFIMRVLDATSGLGWAERHGFNKLVDEQLPAVAGILRNWMAKNGDVGMRSMQVKENPMHLSRLDPSLLRKVISIKERYGLLDDVFDPSQRMGFPELEDTIKLEDMIKKLYGKKTNTNGHK</sequence>
<accession>A0AAN8F9P8</accession>
<protein>
    <submittedName>
        <fullName evidence="1">Uncharacterized protein</fullName>
    </submittedName>
</protein>